<comment type="caution">
    <text evidence="2">The sequence shown here is derived from an EMBL/GenBank/DDBJ whole genome shotgun (WGS) entry which is preliminary data.</text>
</comment>
<evidence type="ECO:0000313" key="3">
    <source>
        <dbReference type="Proteomes" id="UP001589535"/>
    </source>
</evidence>
<reference evidence="2 3" key="1">
    <citation type="submission" date="2024-09" db="EMBL/GenBank/DDBJ databases">
        <authorList>
            <person name="Sun Q."/>
            <person name="Mori K."/>
        </authorList>
    </citation>
    <scope>NUCLEOTIDE SEQUENCE [LARGE SCALE GENOMIC DNA]</scope>
    <source>
        <strain evidence="2 3">JCM 13852</strain>
    </source>
</reference>
<dbReference type="RefSeq" id="WP_378204277.1">
    <property type="nucleotide sequence ID" value="NZ_JBHMBK010000042.1"/>
</dbReference>
<evidence type="ECO:0000313" key="2">
    <source>
        <dbReference type="EMBL" id="MFB9689853.1"/>
    </source>
</evidence>
<dbReference type="EMBL" id="JBHMBK010000042">
    <property type="protein sequence ID" value="MFB9689853.1"/>
    <property type="molecule type" value="Genomic_DNA"/>
</dbReference>
<organism evidence="2 3">
    <name type="scientific">Amycolatopsis plumensis</name>
    <dbReference type="NCBI Taxonomy" id="236508"/>
    <lineage>
        <taxon>Bacteria</taxon>
        <taxon>Bacillati</taxon>
        <taxon>Actinomycetota</taxon>
        <taxon>Actinomycetes</taxon>
        <taxon>Pseudonocardiales</taxon>
        <taxon>Pseudonocardiaceae</taxon>
        <taxon>Amycolatopsis</taxon>
    </lineage>
</organism>
<protein>
    <recommendedName>
        <fullName evidence="4">Extracellular repeat, HAF family</fullName>
    </recommendedName>
</protein>
<sequence>MFRGVLATAAVAMVLTAVPAGADEPVAPVDLGTLPGGLTSYGDFVSNDGSVFGTAVDKANNQHGARWDTAGRITELPPQPGYTSVLPAAITDDGVALGDSMSASATAGRATLWGASGLPVDLPPVPGYPSSSVAAVNAHGVAVGYSYGASAPDTAVKWDTTRGTVTALGLGRGFATNDAGAVLGADEGESKYWDPAGNLVPLEGGGTPADLDNAGTVVGSSGSRAAKWDAAGHLTVLDTTWKFSTAEEIGADGTIYGTVDAGDGIRRLARWNPAGQLTVHPNADGVWTRFVTANDTGSALVAIGSGQFFVWGPGGGFTALGRLPDHHWCGAEDLNDRGAVTGACTVRGRDLHALRWDLPVIGNR</sequence>
<gene>
    <name evidence="2" type="ORF">ACFFTO_37245</name>
</gene>
<feature type="chain" id="PRO_5047341300" description="Extracellular repeat, HAF family" evidence="1">
    <location>
        <begin position="23"/>
        <end position="364"/>
    </location>
</feature>
<proteinExistence type="predicted"/>
<evidence type="ECO:0008006" key="4">
    <source>
        <dbReference type="Google" id="ProtNLM"/>
    </source>
</evidence>
<keyword evidence="1" id="KW-0732">Signal</keyword>
<name>A0ABV5UIQ7_9PSEU</name>
<dbReference type="Proteomes" id="UP001589535">
    <property type="component" value="Unassembled WGS sequence"/>
</dbReference>
<feature type="signal peptide" evidence="1">
    <location>
        <begin position="1"/>
        <end position="22"/>
    </location>
</feature>
<accession>A0ABV5UIQ7</accession>
<keyword evidence="3" id="KW-1185">Reference proteome</keyword>
<evidence type="ECO:0000256" key="1">
    <source>
        <dbReference type="SAM" id="SignalP"/>
    </source>
</evidence>